<keyword evidence="4" id="KW-1185">Reference proteome</keyword>
<keyword evidence="1" id="KW-0732">Signal</keyword>
<accession>A0A4U6R327</accession>
<comment type="caution">
    <text evidence="3">The sequence shown here is derived from an EMBL/GenBank/DDBJ whole genome shotgun (WGS) entry which is preliminary data.</text>
</comment>
<dbReference type="PANTHER" id="PTHR46825:SF7">
    <property type="entry name" value="D-ALANYL-D-ALANINE CARBOXYPEPTIDASE"/>
    <property type="match status" value="1"/>
</dbReference>
<proteinExistence type="predicted"/>
<dbReference type="Proteomes" id="UP000308488">
    <property type="component" value="Unassembled WGS sequence"/>
</dbReference>
<dbReference type="Pfam" id="PF00144">
    <property type="entry name" value="Beta-lactamase"/>
    <property type="match status" value="1"/>
</dbReference>
<dbReference type="RefSeq" id="WP_137435330.1">
    <property type="nucleotide sequence ID" value="NZ_JANRHC010000001.1"/>
</dbReference>
<dbReference type="OrthoDB" id="5638366at2"/>
<protein>
    <submittedName>
        <fullName evidence="3">Beta-lactamase family protein</fullName>
    </submittedName>
</protein>
<dbReference type="Gene3D" id="3.40.710.10">
    <property type="entry name" value="DD-peptidase/beta-lactamase superfamily"/>
    <property type="match status" value="1"/>
</dbReference>
<evidence type="ECO:0000313" key="3">
    <source>
        <dbReference type="EMBL" id="TKV67919.1"/>
    </source>
</evidence>
<reference evidence="3 4" key="1">
    <citation type="submission" date="2019-05" db="EMBL/GenBank/DDBJ databases">
        <title>Marinobacter panjinensis sp. nov., a moderately halophilic bacterium isolated from sea tidal flat environment.</title>
        <authorList>
            <person name="Yang W."/>
            <person name="An M."/>
            <person name="He W."/>
            <person name="Luo X."/>
            <person name="Zhu L."/>
            <person name="Chen G."/>
            <person name="Zhang Y."/>
            <person name="Wang Y."/>
        </authorList>
    </citation>
    <scope>NUCLEOTIDE SEQUENCE [LARGE SCALE GENOMIC DNA]</scope>
    <source>
        <strain evidence="3 4">PJ-16</strain>
    </source>
</reference>
<dbReference type="PROSITE" id="PS51257">
    <property type="entry name" value="PROKAR_LIPOPROTEIN"/>
    <property type="match status" value="1"/>
</dbReference>
<organism evidence="3 4">
    <name type="scientific">Marinobacter panjinensis</name>
    <dbReference type="NCBI Taxonomy" id="2576384"/>
    <lineage>
        <taxon>Bacteria</taxon>
        <taxon>Pseudomonadati</taxon>
        <taxon>Pseudomonadota</taxon>
        <taxon>Gammaproteobacteria</taxon>
        <taxon>Pseudomonadales</taxon>
        <taxon>Marinobacteraceae</taxon>
        <taxon>Marinobacter</taxon>
    </lineage>
</organism>
<feature type="chain" id="PRO_5020916926" evidence="1">
    <location>
        <begin position="27"/>
        <end position="401"/>
    </location>
</feature>
<dbReference type="SUPFAM" id="SSF56601">
    <property type="entry name" value="beta-lactamase/transpeptidase-like"/>
    <property type="match status" value="1"/>
</dbReference>
<feature type="signal peptide" evidence="1">
    <location>
        <begin position="1"/>
        <end position="26"/>
    </location>
</feature>
<feature type="domain" description="Beta-lactamase-related" evidence="2">
    <location>
        <begin position="42"/>
        <end position="377"/>
    </location>
</feature>
<dbReference type="EMBL" id="SZYH01000001">
    <property type="protein sequence ID" value="TKV67919.1"/>
    <property type="molecule type" value="Genomic_DNA"/>
</dbReference>
<name>A0A4U6R327_9GAMM</name>
<evidence type="ECO:0000256" key="1">
    <source>
        <dbReference type="SAM" id="SignalP"/>
    </source>
</evidence>
<dbReference type="InterPro" id="IPR001466">
    <property type="entry name" value="Beta-lactam-related"/>
</dbReference>
<sequence length="401" mass="43684">MNQMRRKPTRLLITLFLIFPWLSSCADTPNPSTNDSLPETFATALKRFQAQYKLPGITATYVLADGVSYSAAAGWADVESGAPMSVSSRMLAASIGKTFVAATTVSLARERNIDLDAPVSNWLGHNAWFERLPNHKSMTLRHLLTHTSGLPNHVYMPAFAEAVARQWPNPGNAFTPDVLISFILDTSPLFSPGKGWAYSDTGYILTGLVIESVTKRSYYEELDERFLAPLRLDQTTPSDQRLLANLATGYVAADNPFGFPPKTIDQNGFLAWHPGLEWTGGGLISTSRDLAHWGDALFRGRAMPAPYLDTMLDSVAIGADAPGVDYGLGIAINRSSELSPVYGHGGWIPGYSSSLRHYSQSEITIAFQVNTDRVPQSKLSDVELCLARIVISAGEDIACVP</sequence>
<evidence type="ECO:0000313" key="4">
    <source>
        <dbReference type="Proteomes" id="UP000308488"/>
    </source>
</evidence>
<dbReference type="PANTHER" id="PTHR46825">
    <property type="entry name" value="D-ALANYL-D-ALANINE-CARBOXYPEPTIDASE/ENDOPEPTIDASE AMPH"/>
    <property type="match status" value="1"/>
</dbReference>
<dbReference type="AlphaFoldDB" id="A0A4U6R327"/>
<gene>
    <name evidence="3" type="ORF">FDP08_07315</name>
</gene>
<dbReference type="InterPro" id="IPR050491">
    <property type="entry name" value="AmpC-like"/>
</dbReference>
<dbReference type="InterPro" id="IPR012338">
    <property type="entry name" value="Beta-lactam/transpept-like"/>
</dbReference>
<evidence type="ECO:0000259" key="2">
    <source>
        <dbReference type="Pfam" id="PF00144"/>
    </source>
</evidence>